<accession>A0AAN6MQB9</accession>
<keyword evidence="3" id="KW-1185">Reference proteome</keyword>
<comment type="caution">
    <text evidence="2">The sequence shown here is derived from an EMBL/GenBank/DDBJ whole genome shotgun (WGS) entry which is preliminary data.</text>
</comment>
<protein>
    <submittedName>
        <fullName evidence="2">Uncharacterized protein</fullName>
    </submittedName>
</protein>
<evidence type="ECO:0000313" key="2">
    <source>
        <dbReference type="EMBL" id="KAK3905155.1"/>
    </source>
</evidence>
<evidence type="ECO:0000313" key="3">
    <source>
        <dbReference type="Proteomes" id="UP001303889"/>
    </source>
</evidence>
<gene>
    <name evidence="2" type="ORF">C8A05DRAFT_31028</name>
</gene>
<sequence length="119" mass="13335">MAAHQNIGFPTLYDDQKGQKTHKEGEAEALRRHTGENVEGFTAKSRGGEIDRLQEQEIMKQQAERMKTDATLAATLHNNKPAKGAAIDNELYGEDQETVKKMDEAAAEKKLRHPRHGLQ</sequence>
<evidence type="ECO:0000256" key="1">
    <source>
        <dbReference type="SAM" id="MobiDB-lite"/>
    </source>
</evidence>
<feature type="compositionally biased region" description="Basic and acidic residues" evidence="1">
    <location>
        <begin position="100"/>
        <end position="109"/>
    </location>
</feature>
<name>A0AAN6MQB9_9PEZI</name>
<feature type="region of interest" description="Disordered" evidence="1">
    <location>
        <begin position="1"/>
        <end position="28"/>
    </location>
</feature>
<reference evidence="2" key="2">
    <citation type="submission" date="2023-05" db="EMBL/GenBank/DDBJ databases">
        <authorList>
            <consortium name="Lawrence Berkeley National Laboratory"/>
            <person name="Steindorff A."/>
            <person name="Hensen N."/>
            <person name="Bonometti L."/>
            <person name="Westerberg I."/>
            <person name="Brannstrom I.O."/>
            <person name="Guillou S."/>
            <person name="Cros-Aarteil S."/>
            <person name="Calhoun S."/>
            <person name="Haridas S."/>
            <person name="Kuo A."/>
            <person name="Mondo S."/>
            <person name="Pangilinan J."/>
            <person name="Riley R."/>
            <person name="Labutti K."/>
            <person name="Andreopoulos B."/>
            <person name="Lipzen A."/>
            <person name="Chen C."/>
            <person name="Yanf M."/>
            <person name="Daum C."/>
            <person name="Ng V."/>
            <person name="Clum A."/>
            <person name="Ohm R."/>
            <person name="Martin F."/>
            <person name="Silar P."/>
            <person name="Natvig D."/>
            <person name="Lalanne C."/>
            <person name="Gautier V."/>
            <person name="Ament-Velasquez S.L."/>
            <person name="Kruys A."/>
            <person name="Hutchinson M.I."/>
            <person name="Powell A.J."/>
            <person name="Barry K."/>
            <person name="Miller A.N."/>
            <person name="Grigoriev I.V."/>
            <person name="Debuchy R."/>
            <person name="Gladieux P."/>
            <person name="Thoren M.H."/>
            <person name="Johannesson H."/>
        </authorList>
    </citation>
    <scope>NUCLEOTIDE SEQUENCE</scope>
    <source>
        <strain evidence="2">CBS 103.79</strain>
    </source>
</reference>
<dbReference type="AlphaFoldDB" id="A0AAN6MQB9"/>
<feature type="region of interest" description="Disordered" evidence="1">
    <location>
        <begin position="100"/>
        <end position="119"/>
    </location>
</feature>
<dbReference type="Proteomes" id="UP001303889">
    <property type="component" value="Unassembled WGS sequence"/>
</dbReference>
<organism evidence="2 3">
    <name type="scientific">Staphylotrichum tortipilum</name>
    <dbReference type="NCBI Taxonomy" id="2831512"/>
    <lineage>
        <taxon>Eukaryota</taxon>
        <taxon>Fungi</taxon>
        <taxon>Dikarya</taxon>
        <taxon>Ascomycota</taxon>
        <taxon>Pezizomycotina</taxon>
        <taxon>Sordariomycetes</taxon>
        <taxon>Sordariomycetidae</taxon>
        <taxon>Sordariales</taxon>
        <taxon>Chaetomiaceae</taxon>
        <taxon>Staphylotrichum</taxon>
    </lineage>
</organism>
<proteinExistence type="predicted"/>
<feature type="compositionally biased region" description="Basic and acidic residues" evidence="1">
    <location>
        <begin position="14"/>
        <end position="28"/>
    </location>
</feature>
<reference evidence="2" key="1">
    <citation type="journal article" date="2023" name="Mol. Phylogenet. Evol.">
        <title>Genome-scale phylogeny and comparative genomics of the fungal order Sordariales.</title>
        <authorList>
            <person name="Hensen N."/>
            <person name="Bonometti L."/>
            <person name="Westerberg I."/>
            <person name="Brannstrom I.O."/>
            <person name="Guillou S."/>
            <person name="Cros-Aarteil S."/>
            <person name="Calhoun S."/>
            <person name="Haridas S."/>
            <person name="Kuo A."/>
            <person name="Mondo S."/>
            <person name="Pangilinan J."/>
            <person name="Riley R."/>
            <person name="LaButti K."/>
            <person name="Andreopoulos B."/>
            <person name="Lipzen A."/>
            <person name="Chen C."/>
            <person name="Yan M."/>
            <person name="Daum C."/>
            <person name="Ng V."/>
            <person name="Clum A."/>
            <person name="Steindorff A."/>
            <person name="Ohm R.A."/>
            <person name="Martin F."/>
            <person name="Silar P."/>
            <person name="Natvig D.O."/>
            <person name="Lalanne C."/>
            <person name="Gautier V."/>
            <person name="Ament-Velasquez S.L."/>
            <person name="Kruys A."/>
            <person name="Hutchinson M.I."/>
            <person name="Powell A.J."/>
            <person name="Barry K."/>
            <person name="Miller A.N."/>
            <person name="Grigoriev I.V."/>
            <person name="Debuchy R."/>
            <person name="Gladieux P."/>
            <person name="Hiltunen Thoren M."/>
            <person name="Johannesson H."/>
        </authorList>
    </citation>
    <scope>NUCLEOTIDE SEQUENCE</scope>
    <source>
        <strain evidence="2">CBS 103.79</strain>
    </source>
</reference>
<feature type="compositionally biased region" description="Basic residues" evidence="1">
    <location>
        <begin position="110"/>
        <end position="119"/>
    </location>
</feature>
<dbReference type="EMBL" id="MU855369">
    <property type="protein sequence ID" value="KAK3905155.1"/>
    <property type="molecule type" value="Genomic_DNA"/>
</dbReference>